<dbReference type="RefSeq" id="WP_248936576.1">
    <property type="nucleotide sequence ID" value="NZ_JAKILF010000005.1"/>
</dbReference>
<protein>
    <recommendedName>
        <fullName evidence="4">TonB C-terminal domain-containing protein</fullName>
    </recommendedName>
</protein>
<feature type="signal peptide" evidence="1">
    <location>
        <begin position="1"/>
        <end position="17"/>
    </location>
</feature>
<comment type="caution">
    <text evidence="2">The sequence shown here is derived from an EMBL/GenBank/DDBJ whole genome shotgun (WGS) entry which is preliminary data.</text>
</comment>
<name>A0ABV7G9V7_9GAMM</name>
<keyword evidence="1" id="KW-0732">Signal</keyword>
<evidence type="ECO:0008006" key="4">
    <source>
        <dbReference type="Google" id="ProtNLM"/>
    </source>
</evidence>
<evidence type="ECO:0000256" key="1">
    <source>
        <dbReference type="SAM" id="SignalP"/>
    </source>
</evidence>
<dbReference type="EMBL" id="JBHRTD010000001">
    <property type="protein sequence ID" value="MFC3136795.1"/>
    <property type="molecule type" value="Genomic_DNA"/>
</dbReference>
<gene>
    <name evidence="2" type="ORF">ACFOE0_01125</name>
</gene>
<organism evidence="2 3">
    <name type="scientific">Shewanella submarina</name>
    <dbReference type="NCBI Taxonomy" id="2016376"/>
    <lineage>
        <taxon>Bacteria</taxon>
        <taxon>Pseudomonadati</taxon>
        <taxon>Pseudomonadota</taxon>
        <taxon>Gammaproteobacteria</taxon>
        <taxon>Alteromonadales</taxon>
        <taxon>Shewanellaceae</taxon>
        <taxon>Shewanella</taxon>
    </lineage>
</organism>
<accession>A0ABV7G9V7</accession>
<feature type="chain" id="PRO_5046319893" description="TonB C-terminal domain-containing protein" evidence="1">
    <location>
        <begin position="18"/>
        <end position="101"/>
    </location>
</feature>
<evidence type="ECO:0000313" key="2">
    <source>
        <dbReference type="EMBL" id="MFC3136795.1"/>
    </source>
</evidence>
<keyword evidence="3" id="KW-1185">Reference proteome</keyword>
<proteinExistence type="predicted"/>
<dbReference type="Proteomes" id="UP001595621">
    <property type="component" value="Unassembled WGS sequence"/>
</dbReference>
<evidence type="ECO:0000313" key="3">
    <source>
        <dbReference type="Proteomes" id="UP001595621"/>
    </source>
</evidence>
<sequence>MRLFAFMLFVLSFPLLADNSLPIERLDTDEGYPYKNLIMRAQRVELIYSELGNRVECRVTVMLPDGSFEGEKREVSAKSFHRKPMQSCMDRDKAKQLLTRL</sequence>
<reference evidence="3" key="1">
    <citation type="journal article" date="2019" name="Int. J. Syst. Evol. Microbiol.">
        <title>The Global Catalogue of Microorganisms (GCM) 10K type strain sequencing project: providing services to taxonomists for standard genome sequencing and annotation.</title>
        <authorList>
            <consortium name="The Broad Institute Genomics Platform"/>
            <consortium name="The Broad Institute Genome Sequencing Center for Infectious Disease"/>
            <person name="Wu L."/>
            <person name="Ma J."/>
        </authorList>
    </citation>
    <scope>NUCLEOTIDE SEQUENCE [LARGE SCALE GENOMIC DNA]</scope>
    <source>
        <strain evidence="3">KCTC 52277</strain>
    </source>
</reference>